<dbReference type="RefSeq" id="WP_006231067.1">
    <property type="nucleotide sequence ID" value="NZ_CH724135.1"/>
</dbReference>
<comment type="caution">
    <text evidence="1">The sequence shown here is derived from an EMBL/GenBank/DDBJ whole genome shotgun (WGS) entry which is preliminary data.</text>
</comment>
<evidence type="ECO:0000313" key="2">
    <source>
        <dbReference type="Proteomes" id="UP000003789"/>
    </source>
</evidence>
<dbReference type="AlphaFoldDB" id="Q1Z5T8"/>
<proteinExistence type="predicted"/>
<organism evidence="1 2">
    <name type="scientific">Photobacterium profundum 3TCK</name>
    <dbReference type="NCBI Taxonomy" id="314280"/>
    <lineage>
        <taxon>Bacteria</taxon>
        <taxon>Pseudomonadati</taxon>
        <taxon>Pseudomonadota</taxon>
        <taxon>Gammaproteobacteria</taxon>
        <taxon>Vibrionales</taxon>
        <taxon>Vibrionaceae</taxon>
        <taxon>Photobacterium</taxon>
    </lineage>
</organism>
<evidence type="ECO:0000313" key="1">
    <source>
        <dbReference type="EMBL" id="EAS43794.1"/>
    </source>
</evidence>
<accession>Q1Z5T8</accession>
<gene>
    <name evidence="1" type="ORF">P3TCK_15849</name>
</gene>
<reference evidence="1 2" key="1">
    <citation type="submission" date="2006-03" db="EMBL/GenBank/DDBJ databases">
        <authorList>
            <person name="Bartlett D.H."/>
            <person name="Valle G."/>
            <person name="Lauro F.M."/>
            <person name="Vezzi A."/>
            <person name="Simonato F."/>
            <person name="Eloe E."/>
            <person name="Vitulo N."/>
            <person name="Stratton T.K."/>
            <person name="D'angelo M."/>
            <person name="Ferriera S."/>
            <person name="Johnson J."/>
            <person name="Kravitz S."/>
            <person name="Beeson K."/>
            <person name="Sutton G."/>
            <person name="Rogers Y."/>
            <person name="Friedman R."/>
            <person name="Frazier M."/>
            <person name="Venter J.C."/>
        </authorList>
    </citation>
    <scope>NUCLEOTIDE SEQUENCE [LARGE SCALE GENOMIC DNA]</scope>
    <source>
        <strain evidence="1 2">3TCK</strain>
    </source>
</reference>
<sequence>MNVKYCSDNLFAVVLVVIISLIAKPVMGMSVSMEPMSNTLSSISINTSKAKVPTSKTAMNMPMGCHGMMGENQTTTSTTAVQTSMNMMNCASHSGQMSDSCCDMTQCNVVSGWIPTNLAFTTHLLRNNPTPSILNLNPIARTETLFRPPIA</sequence>
<dbReference type="Proteomes" id="UP000003789">
    <property type="component" value="Unassembled WGS sequence"/>
</dbReference>
<protein>
    <submittedName>
        <fullName evidence="1">Uncharacterized protein</fullName>
    </submittedName>
</protein>
<dbReference type="HOGENOM" id="CLU_145386_0_0_6"/>
<name>Q1Z5T8_9GAMM</name>
<dbReference type="EMBL" id="AAPH01000008">
    <property type="protein sequence ID" value="EAS43794.1"/>
    <property type="molecule type" value="Genomic_DNA"/>
</dbReference>